<reference evidence="3 4" key="1">
    <citation type="submission" date="2021-02" db="EMBL/GenBank/DDBJ databases">
        <title>Lysobacter arenosi sp. nov., isolated from soil of gangwondo yeongwol, south Korea.</title>
        <authorList>
            <person name="Kim K.R."/>
            <person name="Kim K.H."/>
            <person name="Jeon C.O."/>
        </authorList>
    </citation>
    <scope>NUCLEOTIDE SEQUENCE [LARGE SCALE GENOMIC DNA]</scope>
    <source>
        <strain evidence="3 4">R7</strain>
    </source>
</reference>
<sequence>MRRRHLGLLAAIVLIGLWLWTKRSDNGDLHPPVATPAGQVAVPAPPPVPATTAQYPDFLPREAHDVLARIAQGGPYAHRQDGGVFQNREKRLPAQPRGYYREYTVETPGSDDRGARRIITGGDPPVEYWYTQDHYRSFRRFELPSSEARQ</sequence>
<evidence type="ECO:0000313" key="4">
    <source>
        <dbReference type="Proteomes" id="UP000663400"/>
    </source>
</evidence>
<dbReference type="InterPro" id="IPR016191">
    <property type="entry name" value="Ribonuclease/ribotoxin"/>
</dbReference>
<keyword evidence="4" id="KW-1185">Reference proteome</keyword>
<organism evidence="3 4">
    <name type="scientific">Lysobacter arenosi</name>
    <dbReference type="NCBI Taxonomy" id="2795387"/>
    <lineage>
        <taxon>Bacteria</taxon>
        <taxon>Pseudomonadati</taxon>
        <taxon>Pseudomonadota</taxon>
        <taxon>Gammaproteobacteria</taxon>
        <taxon>Lysobacterales</taxon>
        <taxon>Lysobacteraceae</taxon>
        <taxon>Lysobacter</taxon>
    </lineage>
</organism>
<evidence type="ECO:0000313" key="3">
    <source>
        <dbReference type="EMBL" id="QSX74223.1"/>
    </source>
</evidence>
<name>A0ABX7R7X9_9GAMM</name>
<dbReference type="Gene3D" id="3.10.450.30">
    <property type="entry name" value="Microbial ribonucleases"/>
    <property type="match status" value="1"/>
</dbReference>
<accession>A0ABX7R7X9</accession>
<dbReference type="RefSeq" id="WP_200607927.1">
    <property type="nucleotide sequence ID" value="NZ_CP071517.1"/>
</dbReference>
<evidence type="ECO:0000256" key="1">
    <source>
        <dbReference type="ARBA" id="ARBA00022722"/>
    </source>
</evidence>
<dbReference type="SUPFAM" id="SSF53933">
    <property type="entry name" value="Microbial ribonucleases"/>
    <property type="match status" value="1"/>
</dbReference>
<proteinExistence type="predicted"/>
<dbReference type="InterPro" id="IPR000026">
    <property type="entry name" value="N1-like"/>
</dbReference>
<gene>
    <name evidence="3" type="ORF">HIV01_013600</name>
</gene>
<dbReference type="Proteomes" id="UP000663400">
    <property type="component" value="Chromosome"/>
</dbReference>
<keyword evidence="2" id="KW-0378">Hydrolase</keyword>
<evidence type="ECO:0000256" key="2">
    <source>
        <dbReference type="ARBA" id="ARBA00022801"/>
    </source>
</evidence>
<dbReference type="EMBL" id="CP071517">
    <property type="protein sequence ID" value="QSX74223.1"/>
    <property type="molecule type" value="Genomic_DNA"/>
</dbReference>
<protein>
    <submittedName>
        <fullName evidence="3">Ribonuclease</fullName>
    </submittedName>
</protein>
<dbReference type="Pfam" id="PF00545">
    <property type="entry name" value="Ribonuclease"/>
    <property type="match status" value="1"/>
</dbReference>
<keyword evidence="1" id="KW-0540">Nuclease</keyword>